<dbReference type="InterPro" id="IPR008775">
    <property type="entry name" value="Phytyl_CoA_dOase-like"/>
</dbReference>
<dbReference type="InterPro" id="IPR020471">
    <property type="entry name" value="AKR"/>
</dbReference>
<name>A0ABP0T1J4_9DINO</name>
<reference evidence="6 7" key="1">
    <citation type="submission" date="2024-02" db="EMBL/GenBank/DDBJ databases">
        <authorList>
            <person name="Chen Y."/>
            <person name="Shah S."/>
            <person name="Dougan E. K."/>
            <person name="Thang M."/>
            <person name="Chan C."/>
        </authorList>
    </citation>
    <scope>NUCLEOTIDE SEQUENCE [LARGE SCALE GENOMIC DNA]</scope>
</reference>
<dbReference type="Pfam" id="PF00248">
    <property type="entry name" value="Aldo_ket_red"/>
    <property type="match status" value="1"/>
</dbReference>
<protein>
    <recommendedName>
        <fullName evidence="5">NADP-dependent oxidoreductase domain-containing protein</fullName>
    </recommendedName>
</protein>
<dbReference type="InterPro" id="IPR036812">
    <property type="entry name" value="NAD(P)_OxRdtase_dom_sf"/>
</dbReference>
<sequence>MPWPAWPGSFAWLLLVFAFDDAEASTSCLDLRRDYRDNGFTVARGLARHALTAAWGPEGVMAALQVGRYGLNEGDVEPHVDRLESVPEGVHEMHRFDLVHNGHVLHAIRGLWPTIMSASVAAACVLGLLEETSVLSKVKLPFSSASGLRLNAHLKLAPKVPGASQQQVSFHRDWHFWKTRFHDRPKDRARFMDASVTTWIPLVDVDRVTGAMAYLPQKLPHVVMKAQAGDVMLHNMSAVHFTVPMDNASEHVRWHVELRFHHARIADEIHIDDPLHEVMMGPKIDGIDVAGAYALALERQLKAAKTIRQRFNSDTVRSSLLGSKWTAPFPLPRVGLGTGRIWPHEAIAPALVSFGLLGGRHFDAADSYTSQQLMALALRNTGIPPKDLVVTTKIKPMGFQASLEAARKALLELDGVAQVVILLHLPGSTPEGKPFAKTVPESCQIPGQIHSWRKCRLDSYLALALLRASGVVSGIGVSNFLKRHLEELRLDLKEVSLPYKKWPPDVLQHEVHPLQREEQLRRYCRLWNISLVAFGSLGSPEAKEQLLHLPLVQALAEREGISKAQVLLKWALQKGLHVIPTTAKVHHMQELLEMEESRPLSKESLEALDALPEWPGGIYHPYLDRIQ</sequence>
<keyword evidence="4" id="KW-0732">Signal</keyword>
<feature type="chain" id="PRO_5047007055" description="NADP-dependent oxidoreductase domain-containing protein" evidence="4">
    <location>
        <begin position="25"/>
        <end position="627"/>
    </location>
</feature>
<dbReference type="EMBL" id="CAXAMN010028972">
    <property type="protein sequence ID" value="CAK9118336.1"/>
    <property type="molecule type" value="Genomic_DNA"/>
</dbReference>
<evidence type="ECO:0000313" key="7">
    <source>
        <dbReference type="Proteomes" id="UP001642484"/>
    </source>
</evidence>
<dbReference type="CDD" id="cd19071">
    <property type="entry name" value="AKR_AKR1-5-like"/>
    <property type="match status" value="1"/>
</dbReference>
<evidence type="ECO:0000256" key="4">
    <source>
        <dbReference type="SAM" id="SignalP"/>
    </source>
</evidence>
<evidence type="ECO:0000256" key="1">
    <source>
        <dbReference type="ARBA" id="ARBA00007905"/>
    </source>
</evidence>
<comment type="caution">
    <text evidence="6">The sequence shown here is derived from an EMBL/GenBank/DDBJ whole genome shotgun (WGS) entry which is preliminary data.</text>
</comment>
<dbReference type="Proteomes" id="UP001642484">
    <property type="component" value="Unassembled WGS sequence"/>
</dbReference>
<organism evidence="6 7">
    <name type="scientific">Durusdinium trenchii</name>
    <dbReference type="NCBI Taxonomy" id="1381693"/>
    <lineage>
        <taxon>Eukaryota</taxon>
        <taxon>Sar</taxon>
        <taxon>Alveolata</taxon>
        <taxon>Dinophyceae</taxon>
        <taxon>Suessiales</taxon>
        <taxon>Symbiodiniaceae</taxon>
        <taxon>Durusdinium</taxon>
    </lineage>
</organism>
<dbReference type="Gene3D" id="2.60.120.620">
    <property type="entry name" value="q2cbj1_9rhob like domain"/>
    <property type="match status" value="1"/>
</dbReference>
<dbReference type="PANTHER" id="PTHR43827">
    <property type="entry name" value="2,5-DIKETO-D-GLUCONIC ACID REDUCTASE"/>
    <property type="match status" value="1"/>
</dbReference>
<evidence type="ECO:0000313" key="6">
    <source>
        <dbReference type="EMBL" id="CAK9118336.1"/>
    </source>
</evidence>
<accession>A0ABP0T1J4</accession>
<evidence type="ECO:0000256" key="2">
    <source>
        <dbReference type="ARBA" id="ARBA00022857"/>
    </source>
</evidence>
<dbReference type="SUPFAM" id="SSF51430">
    <property type="entry name" value="NAD(P)-linked oxidoreductase"/>
    <property type="match status" value="1"/>
</dbReference>
<dbReference type="InterPro" id="IPR023210">
    <property type="entry name" value="NADP_OxRdtase_dom"/>
</dbReference>
<comment type="similarity">
    <text evidence="1">Belongs to the aldo/keto reductase family.</text>
</comment>
<proteinExistence type="inferred from homology"/>
<dbReference type="PRINTS" id="PR00069">
    <property type="entry name" value="ALDKETRDTASE"/>
</dbReference>
<gene>
    <name evidence="6" type="ORF">CCMP2556_LOCUS55437</name>
</gene>
<dbReference type="PANTHER" id="PTHR43827:SF3">
    <property type="entry name" value="NADP-DEPENDENT OXIDOREDUCTASE DOMAIN-CONTAINING PROTEIN"/>
    <property type="match status" value="1"/>
</dbReference>
<dbReference type="SUPFAM" id="SSF51197">
    <property type="entry name" value="Clavaminate synthase-like"/>
    <property type="match status" value="1"/>
</dbReference>
<feature type="signal peptide" evidence="4">
    <location>
        <begin position="1"/>
        <end position="24"/>
    </location>
</feature>
<keyword evidence="3" id="KW-0560">Oxidoreductase</keyword>
<feature type="domain" description="NADP-dependent oxidoreductase" evidence="5">
    <location>
        <begin position="350"/>
        <end position="611"/>
    </location>
</feature>
<dbReference type="Pfam" id="PF05721">
    <property type="entry name" value="PhyH"/>
    <property type="match status" value="1"/>
</dbReference>
<evidence type="ECO:0000259" key="5">
    <source>
        <dbReference type="Pfam" id="PF00248"/>
    </source>
</evidence>
<dbReference type="Gene3D" id="3.20.20.100">
    <property type="entry name" value="NADP-dependent oxidoreductase domain"/>
    <property type="match status" value="1"/>
</dbReference>
<keyword evidence="2" id="KW-0521">NADP</keyword>
<evidence type="ECO:0000256" key="3">
    <source>
        <dbReference type="ARBA" id="ARBA00023002"/>
    </source>
</evidence>
<keyword evidence="7" id="KW-1185">Reference proteome</keyword>